<protein>
    <submittedName>
        <fullName evidence="2">Uncharacterized protein</fullName>
    </submittedName>
</protein>
<proteinExistence type="predicted"/>
<feature type="compositionally biased region" description="Polar residues" evidence="1">
    <location>
        <begin position="17"/>
        <end position="28"/>
    </location>
</feature>
<sequence length="150" mass="16317">MGQCQSTQAAVLDATNKHSPSGASVGSHTGNTVILISQELHKTLVNNPSESSKESLSSYYNDEDDAESMQDDSSWAHFETTPVHCRESLISLGTTHDHDDCHSASTLGWSEEEDTARRSTFVPATRRLSIEPAMAAEYEKALMGICNEAK</sequence>
<accession>A0A9N8F0H4</accession>
<keyword evidence="3" id="KW-1185">Reference proteome</keyword>
<dbReference type="EMBL" id="CAICTM010002868">
    <property type="protein sequence ID" value="CAB9530417.1"/>
    <property type="molecule type" value="Genomic_DNA"/>
</dbReference>
<reference evidence="2" key="1">
    <citation type="submission" date="2020-06" db="EMBL/GenBank/DDBJ databases">
        <authorList>
            <consortium name="Plant Systems Biology data submission"/>
        </authorList>
    </citation>
    <scope>NUCLEOTIDE SEQUENCE</scope>
    <source>
        <strain evidence="2">D6</strain>
    </source>
</reference>
<evidence type="ECO:0000256" key="1">
    <source>
        <dbReference type="SAM" id="MobiDB-lite"/>
    </source>
</evidence>
<evidence type="ECO:0000313" key="3">
    <source>
        <dbReference type="Proteomes" id="UP001153069"/>
    </source>
</evidence>
<feature type="compositionally biased region" description="Acidic residues" evidence="1">
    <location>
        <begin position="61"/>
        <end position="70"/>
    </location>
</feature>
<feature type="region of interest" description="Disordered" evidence="1">
    <location>
        <begin position="45"/>
        <end position="74"/>
    </location>
</feature>
<name>A0A9N8F0H4_9STRA</name>
<comment type="caution">
    <text evidence="2">The sequence shown here is derived from an EMBL/GenBank/DDBJ whole genome shotgun (WGS) entry which is preliminary data.</text>
</comment>
<gene>
    <name evidence="2" type="ORF">SEMRO_2870_G339080.1</name>
</gene>
<organism evidence="2 3">
    <name type="scientific">Seminavis robusta</name>
    <dbReference type="NCBI Taxonomy" id="568900"/>
    <lineage>
        <taxon>Eukaryota</taxon>
        <taxon>Sar</taxon>
        <taxon>Stramenopiles</taxon>
        <taxon>Ochrophyta</taxon>
        <taxon>Bacillariophyta</taxon>
        <taxon>Bacillariophyceae</taxon>
        <taxon>Bacillariophycidae</taxon>
        <taxon>Naviculales</taxon>
        <taxon>Naviculaceae</taxon>
        <taxon>Seminavis</taxon>
    </lineage>
</organism>
<dbReference type="Proteomes" id="UP001153069">
    <property type="component" value="Unassembled WGS sequence"/>
</dbReference>
<evidence type="ECO:0000313" key="2">
    <source>
        <dbReference type="EMBL" id="CAB9530417.1"/>
    </source>
</evidence>
<dbReference type="AlphaFoldDB" id="A0A9N8F0H4"/>
<feature type="region of interest" description="Disordered" evidence="1">
    <location>
        <begin position="1"/>
        <end position="28"/>
    </location>
</feature>